<dbReference type="Gene3D" id="1.10.10.10">
    <property type="entry name" value="Winged helix-like DNA-binding domain superfamily/Winged helix DNA-binding domain"/>
    <property type="match status" value="1"/>
</dbReference>
<keyword evidence="1" id="KW-0805">Transcription regulation</keyword>
<keyword evidence="2" id="KW-0238">DNA-binding</keyword>
<dbReference type="InterPro" id="IPR018490">
    <property type="entry name" value="cNMP-bd_dom_sf"/>
</dbReference>
<evidence type="ECO:0000259" key="5">
    <source>
        <dbReference type="PROSITE" id="PS51063"/>
    </source>
</evidence>
<dbReference type="InterPro" id="IPR050397">
    <property type="entry name" value="Env_Response_Regulators"/>
</dbReference>
<proteinExistence type="predicted"/>
<keyword evidence="3" id="KW-0804">Transcription</keyword>
<dbReference type="Proteomes" id="UP001359886">
    <property type="component" value="Unassembled WGS sequence"/>
</dbReference>
<dbReference type="InterPro" id="IPR036390">
    <property type="entry name" value="WH_DNA-bd_sf"/>
</dbReference>
<dbReference type="InterPro" id="IPR036388">
    <property type="entry name" value="WH-like_DNA-bd_sf"/>
</dbReference>
<dbReference type="PRINTS" id="PR00034">
    <property type="entry name" value="HTHCRP"/>
</dbReference>
<evidence type="ECO:0000313" key="7">
    <source>
        <dbReference type="Proteomes" id="UP001359886"/>
    </source>
</evidence>
<dbReference type="CDD" id="cd00038">
    <property type="entry name" value="CAP_ED"/>
    <property type="match status" value="1"/>
</dbReference>
<keyword evidence="7" id="KW-1185">Reference proteome</keyword>
<organism evidence="6 7">
    <name type="scientific">Elongatibacter sediminis</name>
    <dbReference type="NCBI Taxonomy" id="3119006"/>
    <lineage>
        <taxon>Bacteria</taxon>
        <taxon>Pseudomonadati</taxon>
        <taxon>Pseudomonadota</taxon>
        <taxon>Gammaproteobacteria</taxon>
        <taxon>Chromatiales</taxon>
        <taxon>Wenzhouxiangellaceae</taxon>
        <taxon>Elongatibacter</taxon>
    </lineage>
</organism>
<dbReference type="NCBIfam" id="NF008365">
    <property type="entry name" value="PRK11161.1"/>
    <property type="match status" value="1"/>
</dbReference>
<sequence length="249" mass="27908">MECSAANINIREFRRDASRSQVACSRCSLGELCLPRGLDPDEVQRFEKIVNRSRPLRAGEHLFRAGDEFRSVASVRTGCFKSYVVDAEGQEQVLGFHLPGEIIGLDAIHSCRHTASVVALDTSAVCTLSFESVTQMARSMPELQAELFRIMSARISELETIAGDLSADERIAMFLLSLSDRFSRRGYSEHEFILAMSRRDIASFLRLATETVSRVLARLQKSGLLKVDRKQVRIRDLDALREVARQQAA</sequence>
<feature type="domain" description="Cyclic nucleotide-binding" evidence="4">
    <location>
        <begin position="34"/>
        <end position="108"/>
    </location>
</feature>
<dbReference type="PROSITE" id="PS51063">
    <property type="entry name" value="HTH_CRP_2"/>
    <property type="match status" value="1"/>
</dbReference>
<reference evidence="6 7" key="1">
    <citation type="submission" date="2024-02" db="EMBL/GenBank/DDBJ databases">
        <title>A novel Wenzhouxiangellaceae bacterium, isolated from coastal sediments.</title>
        <authorList>
            <person name="Du Z.-J."/>
            <person name="Ye Y.-Q."/>
            <person name="Zhang X.-Y."/>
        </authorList>
    </citation>
    <scope>NUCLEOTIDE SEQUENCE [LARGE SCALE GENOMIC DNA]</scope>
    <source>
        <strain evidence="6 7">CH-27</strain>
    </source>
</reference>
<evidence type="ECO:0000259" key="4">
    <source>
        <dbReference type="PROSITE" id="PS50042"/>
    </source>
</evidence>
<dbReference type="PANTHER" id="PTHR24567:SF75">
    <property type="entry name" value="FUMARATE AND NITRATE REDUCTION REGULATORY PROTEIN"/>
    <property type="match status" value="1"/>
</dbReference>
<name>A0AAW9RED7_9GAMM</name>
<dbReference type="SUPFAM" id="SSF46785">
    <property type="entry name" value="Winged helix' DNA-binding domain"/>
    <property type="match status" value="1"/>
</dbReference>
<evidence type="ECO:0000256" key="1">
    <source>
        <dbReference type="ARBA" id="ARBA00023015"/>
    </source>
</evidence>
<dbReference type="PANTHER" id="PTHR24567">
    <property type="entry name" value="CRP FAMILY TRANSCRIPTIONAL REGULATORY PROTEIN"/>
    <property type="match status" value="1"/>
</dbReference>
<dbReference type="InterPro" id="IPR000595">
    <property type="entry name" value="cNMP-bd_dom"/>
</dbReference>
<evidence type="ECO:0000256" key="3">
    <source>
        <dbReference type="ARBA" id="ARBA00023163"/>
    </source>
</evidence>
<dbReference type="EMBL" id="JAZHOG010000006">
    <property type="protein sequence ID" value="MEJ8568141.1"/>
    <property type="molecule type" value="Genomic_DNA"/>
</dbReference>
<dbReference type="Gene3D" id="2.60.120.10">
    <property type="entry name" value="Jelly Rolls"/>
    <property type="match status" value="1"/>
</dbReference>
<dbReference type="PROSITE" id="PS50042">
    <property type="entry name" value="CNMP_BINDING_3"/>
    <property type="match status" value="1"/>
</dbReference>
<dbReference type="SMART" id="SM00419">
    <property type="entry name" value="HTH_CRP"/>
    <property type="match status" value="1"/>
</dbReference>
<dbReference type="Pfam" id="PF13545">
    <property type="entry name" value="HTH_Crp_2"/>
    <property type="match status" value="1"/>
</dbReference>
<dbReference type="CDD" id="cd00092">
    <property type="entry name" value="HTH_CRP"/>
    <property type="match status" value="1"/>
</dbReference>
<gene>
    <name evidence="6" type="primary">fnr</name>
    <name evidence="6" type="ORF">V3330_10930</name>
</gene>
<accession>A0AAW9RED7</accession>
<dbReference type="Pfam" id="PF00027">
    <property type="entry name" value="cNMP_binding"/>
    <property type="match status" value="1"/>
</dbReference>
<dbReference type="InterPro" id="IPR012318">
    <property type="entry name" value="HTH_CRP"/>
</dbReference>
<protein>
    <submittedName>
        <fullName evidence="6">Fumarate/nitrate reduction transcriptional regulator Fnr</fullName>
    </submittedName>
</protein>
<evidence type="ECO:0000256" key="2">
    <source>
        <dbReference type="ARBA" id="ARBA00023125"/>
    </source>
</evidence>
<comment type="caution">
    <text evidence="6">The sequence shown here is derived from an EMBL/GenBank/DDBJ whole genome shotgun (WGS) entry which is preliminary data.</text>
</comment>
<dbReference type="GO" id="GO:0003677">
    <property type="term" value="F:DNA binding"/>
    <property type="evidence" value="ECO:0007669"/>
    <property type="project" value="UniProtKB-KW"/>
</dbReference>
<evidence type="ECO:0000313" key="6">
    <source>
        <dbReference type="EMBL" id="MEJ8568141.1"/>
    </source>
</evidence>
<dbReference type="SUPFAM" id="SSF51206">
    <property type="entry name" value="cAMP-binding domain-like"/>
    <property type="match status" value="1"/>
</dbReference>
<dbReference type="SMART" id="SM00100">
    <property type="entry name" value="cNMP"/>
    <property type="match status" value="1"/>
</dbReference>
<dbReference type="AlphaFoldDB" id="A0AAW9RED7"/>
<dbReference type="RefSeq" id="WP_354695461.1">
    <property type="nucleotide sequence ID" value="NZ_JAZHOG010000006.1"/>
</dbReference>
<dbReference type="InterPro" id="IPR014710">
    <property type="entry name" value="RmlC-like_jellyroll"/>
</dbReference>
<dbReference type="FunFam" id="1.10.10.10:FF:000028">
    <property type="entry name" value="Fumarate/nitrate reduction transcriptional regulator Fnr"/>
    <property type="match status" value="1"/>
</dbReference>
<feature type="domain" description="HTH crp-type" evidence="5">
    <location>
        <begin position="165"/>
        <end position="238"/>
    </location>
</feature>
<dbReference type="GO" id="GO:0005829">
    <property type="term" value="C:cytosol"/>
    <property type="evidence" value="ECO:0007669"/>
    <property type="project" value="TreeGrafter"/>
</dbReference>
<dbReference type="GO" id="GO:0003700">
    <property type="term" value="F:DNA-binding transcription factor activity"/>
    <property type="evidence" value="ECO:0007669"/>
    <property type="project" value="TreeGrafter"/>
</dbReference>